<name>A0A8X7TLN3_BRACI</name>
<dbReference type="AlphaFoldDB" id="A0A8X7TLN3"/>
<dbReference type="EMBL" id="JAAMPC010000017">
    <property type="protein sequence ID" value="KAG2246452.1"/>
    <property type="molecule type" value="Genomic_DNA"/>
</dbReference>
<keyword evidence="2" id="KW-1185">Reference proteome</keyword>
<evidence type="ECO:0000313" key="1">
    <source>
        <dbReference type="EMBL" id="KAG2246452.1"/>
    </source>
</evidence>
<dbReference type="OrthoDB" id="1104096at2759"/>
<accession>A0A8X7TLN3</accession>
<reference evidence="1 2" key="1">
    <citation type="submission" date="2020-02" db="EMBL/GenBank/DDBJ databases">
        <authorList>
            <person name="Ma Q."/>
            <person name="Huang Y."/>
            <person name="Song X."/>
            <person name="Pei D."/>
        </authorList>
    </citation>
    <scope>NUCLEOTIDE SEQUENCE [LARGE SCALE GENOMIC DNA]</scope>
    <source>
        <strain evidence="1">Sxm20200214</strain>
        <tissue evidence="1">Leaf</tissue>
    </source>
</reference>
<evidence type="ECO:0008006" key="3">
    <source>
        <dbReference type="Google" id="ProtNLM"/>
    </source>
</evidence>
<gene>
    <name evidence="1" type="ORF">Bca52824_086080</name>
</gene>
<organism evidence="1 2">
    <name type="scientific">Brassica carinata</name>
    <name type="common">Ethiopian mustard</name>
    <name type="synonym">Abyssinian cabbage</name>
    <dbReference type="NCBI Taxonomy" id="52824"/>
    <lineage>
        <taxon>Eukaryota</taxon>
        <taxon>Viridiplantae</taxon>
        <taxon>Streptophyta</taxon>
        <taxon>Embryophyta</taxon>
        <taxon>Tracheophyta</taxon>
        <taxon>Spermatophyta</taxon>
        <taxon>Magnoliopsida</taxon>
        <taxon>eudicotyledons</taxon>
        <taxon>Gunneridae</taxon>
        <taxon>Pentapetalae</taxon>
        <taxon>rosids</taxon>
        <taxon>malvids</taxon>
        <taxon>Brassicales</taxon>
        <taxon>Brassicaceae</taxon>
        <taxon>Brassiceae</taxon>
        <taxon>Brassica</taxon>
    </lineage>
</organism>
<sequence>MVAWNAGIDGNCVLCKQQLETRNLLFFGCTYSSSLWYKLMNVLMGNGYSDEWMDVVFFIQQPNLNRTRSFLVRYVFQATIYMIWRERNCRRHGERPRSHEALFAMIS</sequence>
<proteinExistence type="predicted"/>
<dbReference type="Proteomes" id="UP000886595">
    <property type="component" value="Unassembled WGS sequence"/>
</dbReference>
<comment type="caution">
    <text evidence="1">The sequence shown here is derived from an EMBL/GenBank/DDBJ whole genome shotgun (WGS) entry which is preliminary data.</text>
</comment>
<protein>
    <recommendedName>
        <fullName evidence="3">Reverse transcriptase zinc-binding domain-containing protein</fullName>
    </recommendedName>
</protein>
<evidence type="ECO:0000313" key="2">
    <source>
        <dbReference type="Proteomes" id="UP000886595"/>
    </source>
</evidence>